<dbReference type="InterPro" id="IPR025327">
    <property type="entry name" value="DUF4233"/>
</dbReference>
<evidence type="ECO:0008006" key="4">
    <source>
        <dbReference type="Google" id="ProtNLM"/>
    </source>
</evidence>
<feature type="transmembrane region" description="Helical" evidence="1">
    <location>
        <begin position="28"/>
        <end position="50"/>
    </location>
</feature>
<dbReference type="Pfam" id="PF14017">
    <property type="entry name" value="DUF4233"/>
    <property type="match status" value="1"/>
</dbReference>
<dbReference type="EMBL" id="FONZ01000001">
    <property type="protein sequence ID" value="SFE86857.1"/>
    <property type="molecule type" value="Genomic_DNA"/>
</dbReference>
<sequence length="156" mass="16488">MTTEPQPPSAADDAHDDLVVRPKKSAKVLFTSTILVLESFVMVFATLALYGLRTVPDVAPSLPPGLIWGLGGTMVVVLLVLSRLVGRPGGYLAGSLAQLPVVAAGFVVPMMFVVAAIFVVLWVVSLRLGARVDRERAAYDAAHPGEIPPLSPPRAH</sequence>
<dbReference type="STRING" id="285351.SAMN04488035_0853"/>
<keyword evidence="3" id="KW-1185">Reference proteome</keyword>
<name>A0A1I2E2D6_9MICO</name>
<dbReference type="AlphaFoldDB" id="A0A1I2E2D6"/>
<gene>
    <name evidence="2" type="ORF">SAMN04488035_0853</name>
</gene>
<dbReference type="Proteomes" id="UP000198520">
    <property type="component" value="Unassembled WGS sequence"/>
</dbReference>
<evidence type="ECO:0000256" key="1">
    <source>
        <dbReference type="SAM" id="Phobius"/>
    </source>
</evidence>
<dbReference type="RefSeq" id="WP_229828255.1">
    <property type="nucleotide sequence ID" value="NZ_BNAN01000001.1"/>
</dbReference>
<keyword evidence="1" id="KW-0812">Transmembrane</keyword>
<protein>
    <recommendedName>
        <fullName evidence="4">DUF4233 domain-containing protein</fullName>
    </recommendedName>
</protein>
<evidence type="ECO:0000313" key="2">
    <source>
        <dbReference type="EMBL" id="SFE86857.1"/>
    </source>
</evidence>
<accession>A0A1I2E2D6</accession>
<feature type="transmembrane region" description="Helical" evidence="1">
    <location>
        <begin position="62"/>
        <end position="81"/>
    </location>
</feature>
<reference evidence="3" key="1">
    <citation type="submission" date="2016-10" db="EMBL/GenBank/DDBJ databases">
        <authorList>
            <person name="Varghese N."/>
            <person name="Submissions S."/>
        </authorList>
    </citation>
    <scope>NUCLEOTIDE SEQUENCE [LARGE SCALE GENOMIC DNA]</scope>
    <source>
        <strain evidence="3">DSM 19083</strain>
    </source>
</reference>
<evidence type="ECO:0000313" key="3">
    <source>
        <dbReference type="Proteomes" id="UP000198520"/>
    </source>
</evidence>
<keyword evidence="1" id="KW-0472">Membrane</keyword>
<organism evidence="2 3">
    <name type="scientific">Flavimobilis marinus</name>
    <dbReference type="NCBI Taxonomy" id="285351"/>
    <lineage>
        <taxon>Bacteria</taxon>
        <taxon>Bacillati</taxon>
        <taxon>Actinomycetota</taxon>
        <taxon>Actinomycetes</taxon>
        <taxon>Micrococcales</taxon>
        <taxon>Jonesiaceae</taxon>
        <taxon>Flavimobilis</taxon>
    </lineage>
</organism>
<proteinExistence type="predicted"/>
<keyword evidence="1" id="KW-1133">Transmembrane helix</keyword>
<feature type="transmembrane region" description="Helical" evidence="1">
    <location>
        <begin position="101"/>
        <end position="124"/>
    </location>
</feature>